<proteinExistence type="predicted"/>
<reference evidence="3" key="1">
    <citation type="submission" date="2023-07" db="EMBL/GenBank/DDBJ databases">
        <title>30 novel species of actinomycetes from the DSMZ collection.</title>
        <authorList>
            <person name="Nouioui I."/>
        </authorList>
    </citation>
    <scope>NUCLEOTIDE SEQUENCE [LARGE SCALE GENOMIC DNA]</scope>
    <source>
        <strain evidence="3">DSM 44915</strain>
    </source>
</reference>
<gene>
    <name evidence="2" type="ORF">RM844_20475</name>
</gene>
<evidence type="ECO:0000313" key="2">
    <source>
        <dbReference type="EMBL" id="MDT0268665.1"/>
    </source>
</evidence>
<name>A0ABU2JUJ9_9ACTN</name>
<accession>A0ABU2JUJ9</accession>
<comment type="caution">
    <text evidence="2">The sequence shown here is derived from an EMBL/GenBank/DDBJ whole genome shotgun (WGS) entry which is preliminary data.</text>
</comment>
<keyword evidence="1" id="KW-0812">Transmembrane</keyword>
<dbReference type="EMBL" id="JAVREO010000012">
    <property type="protein sequence ID" value="MDT0268665.1"/>
    <property type="molecule type" value="Genomic_DNA"/>
</dbReference>
<keyword evidence="3" id="KW-1185">Reference proteome</keyword>
<organism evidence="2 3">
    <name type="scientific">Streptomyces chisholmiae</name>
    <dbReference type="NCBI Taxonomy" id="3075540"/>
    <lineage>
        <taxon>Bacteria</taxon>
        <taxon>Bacillati</taxon>
        <taxon>Actinomycetota</taxon>
        <taxon>Actinomycetes</taxon>
        <taxon>Kitasatosporales</taxon>
        <taxon>Streptomycetaceae</taxon>
        <taxon>Streptomyces</taxon>
    </lineage>
</organism>
<sequence length="261" mass="28079">MNRFVRPLWTVVVLLGFGLIVGGMVAQFVGGTGVDNRPALVGMVLVAVWAVARVVWGRGLDSPKGGGPGRAVGHALVLALGLLLAVYPSRAAIVDGVRAAGDDKPGVDMREPEELEAALAALSERAGHRQVVDVTITPVVVWARVPVEPGEWDVRLWGYQQGEITEAGRDNNAVQPPSADEQFSMDEVAWDEILPAVERASAEYVAEHGEEPDGVTEIHVRRGWDDASQTEPVRIDFALVSDGRWQYTMEADGSGLARDQD</sequence>
<keyword evidence="1" id="KW-0472">Membrane</keyword>
<protein>
    <submittedName>
        <fullName evidence="2">Uncharacterized protein</fullName>
    </submittedName>
</protein>
<evidence type="ECO:0000256" key="1">
    <source>
        <dbReference type="SAM" id="Phobius"/>
    </source>
</evidence>
<keyword evidence="1" id="KW-1133">Transmembrane helix</keyword>
<feature type="transmembrane region" description="Helical" evidence="1">
    <location>
        <begin position="68"/>
        <end position="87"/>
    </location>
</feature>
<feature type="transmembrane region" description="Helical" evidence="1">
    <location>
        <begin position="38"/>
        <end position="56"/>
    </location>
</feature>
<evidence type="ECO:0000313" key="3">
    <source>
        <dbReference type="Proteomes" id="UP001183410"/>
    </source>
</evidence>
<feature type="transmembrane region" description="Helical" evidence="1">
    <location>
        <begin position="7"/>
        <end position="26"/>
    </location>
</feature>
<dbReference type="Proteomes" id="UP001183410">
    <property type="component" value="Unassembled WGS sequence"/>
</dbReference>
<dbReference type="RefSeq" id="WP_311668752.1">
    <property type="nucleotide sequence ID" value="NZ_JAVREO010000012.1"/>
</dbReference>